<evidence type="ECO:0000313" key="3">
    <source>
        <dbReference type="Proteomes" id="UP001358586"/>
    </source>
</evidence>
<comment type="caution">
    <text evidence="2">The sequence shown here is derived from an EMBL/GenBank/DDBJ whole genome shotgun (WGS) entry which is preliminary data.</text>
</comment>
<evidence type="ECO:0000256" key="1">
    <source>
        <dbReference type="SAM" id="MobiDB-lite"/>
    </source>
</evidence>
<feature type="region of interest" description="Disordered" evidence="1">
    <location>
        <begin position="1"/>
        <end position="35"/>
    </location>
</feature>
<protein>
    <submittedName>
        <fullName evidence="2">Uncharacterized protein</fullName>
    </submittedName>
</protein>
<keyword evidence="3" id="KW-1185">Reference proteome</keyword>
<name>A0ABR0PKX7_GOSAR</name>
<feature type="compositionally biased region" description="Basic and acidic residues" evidence="1">
    <location>
        <begin position="18"/>
        <end position="28"/>
    </location>
</feature>
<dbReference type="Proteomes" id="UP001358586">
    <property type="component" value="Chromosome 6"/>
</dbReference>
<gene>
    <name evidence="2" type="ORF">PVK06_019691</name>
</gene>
<sequence length="80" mass="9208">MSKERSFSLPQSSNGDGGDSHSVEDRTTKKPWTKNFSPLQLYPSVVLAWIRLLRLLGFLFYQQIVEAIREHIGKVVKLDF</sequence>
<organism evidence="2 3">
    <name type="scientific">Gossypium arboreum</name>
    <name type="common">Tree cotton</name>
    <name type="synonym">Gossypium nanking</name>
    <dbReference type="NCBI Taxonomy" id="29729"/>
    <lineage>
        <taxon>Eukaryota</taxon>
        <taxon>Viridiplantae</taxon>
        <taxon>Streptophyta</taxon>
        <taxon>Embryophyta</taxon>
        <taxon>Tracheophyta</taxon>
        <taxon>Spermatophyta</taxon>
        <taxon>Magnoliopsida</taxon>
        <taxon>eudicotyledons</taxon>
        <taxon>Gunneridae</taxon>
        <taxon>Pentapetalae</taxon>
        <taxon>rosids</taxon>
        <taxon>malvids</taxon>
        <taxon>Malvales</taxon>
        <taxon>Malvaceae</taxon>
        <taxon>Malvoideae</taxon>
        <taxon>Gossypium</taxon>
    </lineage>
</organism>
<dbReference type="EMBL" id="JARKNE010000006">
    <property type="protein sequence ID" value="KAK5824904.1"/>
    <property type="molecule type" value="Genomic_DNA"/>
</dbReference>
<accession>A0ABR0PKX7</accession>
<proteinExistence type="predicted"/>
<evidence type="ECO:0000313" key="2">
    <source>
        <dbReference type="EMBL" id="KAK5824904.1"/>
    </source>
</evidence>
<reference evidence="2 3" key="1">
    <citation type="submission" date="2023-03" db="EMBL/GenBank/DDBJ databases">
        <title>WGS of Gossypium arboreum.</title>
        <authorList>
            <person name="Yu D."/>
        </authorList>
    </citation>
    <scope>NUCLEOTIDE SEQUENCE [LARGE SCALE GENOMIC DNA]</scope>
    <source>
        <tissue evidence="2">Leaf</tissue>
    </source>
</reference>